<feature type="chain" id="PRO_5019470997" evidence="3">
    <location>
        <begin position="24"/>
        <end position="636"/>
    </location>
</feature>
<evidence type="ECO:0000313" key="7">
    <source>
        <dbReference type="Proteomes" id="UP000290900"/>
    </source>
</evidence>
<dbReference type="Proteomes" id="UP000290900">
    <property type="component" value="Unassembled WGS sequence"/>
</dbReference>
<feature type="domain" description="Protein YTP1-like C-terminal" evidence="5">
    <location>
        <begin position="330"/>
        <end position="625"/>
    </location>
</feature>
<feature type="transmembrane region" description="Helical" evidence="2">
    <location>
        <begin position="90"/>
        <end position="111"/>
    </location>
</feature>
<keyword evidence="2" id="KW-0472">Membrane</keyword>
<feature type="transmembrane region" description="Helical" evidence="2">
    <location>
        <begin position="410"/>
        <end position="430"/>
    </location>
</feature>
<feature type="domain" description="DUF2427" evidence="4">
    <location>
        <begin position="73"/>
        <end position="173"/>
    </location>
</feature>
<dbReference type="EMBL" id="CAACVR010000004">
    <property type="protein sequence ID" value="VEU20397.1"/>
    <property type="molecule type" value="Genomic_DNA"/>
</dbReference>
<gene>
    <name evidence="6" type="ORF">BRENAR_LOCUS1132</name>
</gene>
<feature type="compositionally biased region" description="Low complexity" evidence="1">
    <location>
        <begin position="218"/>
        <end position="232"/>
    </location>
</feature>
<dbReference type="FunCoup" id="A0A448YHM1">
    <property type="interactions" value="23"/>
</dbReference>
<feature type="transmembrane region" description="Helical" evidence="2">
    <location>
        <begin position="152"/>
        <end position="176"/>
    </location>
</feature>
<evidence type="ECO:0000259" key="5">
    <source>
        <dbReference type="Pfam" id="PF10355"/>
    </source>
</evidence>
<dbReference type="STRING" id="13370.A0A448YHM1"/>
<dbReference type="AlphaFoldDB" id="A0A448YHM1"/>
<feature type="transmembrane region" description="Helical" evidence="2">
    <location>
        <begin position="310"/>
        <end position="333"/>
    </location>
</feature>
<dbReference type="InterPro" id="IPR018825">
    <property type="entry name" value="DUF2427"/>
</dbReference>
<accession>A0A448YHM1</accession>
<feature type="transmembrane region" description="Helical" evidence="2">
    <location>
        <begin position="492"/>
        <end position="513"/>
    </location>
</feature>
<feature type="transmembrane region" description="Helical" evidence="2">
    <location>
        <begin position="118"/>
        <end position="140"/>
    </location>
</feature>
<name>A0A448YHM1_BRENA</name>
<evidence type="ECO:0000256" key="3">
    <source>
        <dbReference type="SAM" id="SignalP"/>
    </source>
</evidence>
<dbReference type="Pfam" id="PF10348">
    <property type="entry name" value="DUF2427"/>
    <property type="match status" value="1"/>
</dbReference>
<feature type="transmembrane region" description="Helical" evidence="2">
    <location>
        <begin position="602"/>
        <end position="624"/>
    </location>
</feature>
<dbReference type="PANTHER" id="PTHR31685:SF3">
    <property type="entry name" value="INTEGRAL MEMBRANE PROTEIN (AFU_ORTHOLOGUE AFUA_6G12730)"/>
    <property type="match status" value="1"/>
</dbReference>
<dbReference type="InParanoid" id="A0A448YHM1"/>
<feature type="compositionally biased region" description="Basic and acidic residues" evidence="1">
    <location>
        <begin position="233"/>
        <end position="246"/>
    </location>
</feature>
<keyword evidence="3" id="KW-0732">Signal</keyword>
<feature type="transmembrane region" description="Helical" evidence="2">
    <location>
        <begin position="565"/>
        <end position="582"/>
    </location>
</feature>
<feature type="region of interest" description="Disordered" evidence="1">
    <location>
        <begin position="197"/>
        <end position="246"/>
    </location>
</feature>
<keyword evidence="2" id="KW-0812">Transmembrane</keyword>
<keyword evidence="2" id="KW-1133">Transmembrane helix</keyword>
<dbReference type="PANTHER" id="PTHR31685">
    <property type="entry name" value="INTEGRAL MEMBRANE PROTEIN (AFU_ORTHOLOGUE AFUA_6G12730)-RELATED"/>
    <property type="match status" value="1"/>
</dbReference>
<organism evidence="6 7">
    <name type="scientific">Brettanomyces naardenensis</name>
    <name type="common">Yeast</name>
    <dbReference type="NCBI Taxonomy" id="13370"/>
    <lineage>
        <taxon>Eukaryota</taxon>
        <taxon>Fungi</taxon>
        <taxon>Dikarya</taxon>
        <taxon>Ascomycota</taxon>
        <taxon>Saccharomycotina</taxon>
        <taxon>Pichiomycetes</taxon>
        <taxon>Pichiales</taxon>
        <taxon>Pichiaceae</taxon>
        <taxon>Brettanomyces</taxon>
    </lineage>
</organism>
<evidence type="ECO:0000256" key="2">
    <source>
        <dbReference type="SAM" id="Phobius"/>
    </source>
</evidence>
<feature type="transmembrane region" description="Helical" evidence="2">
    <location>
        <begin position="533"/>
        <end position="553"/>
    </location>
</feature>
<evidence type="ECO:0000256" key="1">
    <source>
        <dbReference type="SAM" id="MobiDB-lite"/>
    </source>
</evidence>
<evidence type="ECO:0000313" key="6">
    <source>
        <dbReference type="EMBL" id="VEU20397.1"/>
    </source>
</evidence>
<dbReference type="InterPro" id="IPR018827">
    <property type="entry name" value="YTP1_C"/>
</dbReference>
<feature type="signal peptide" evidence="3">
    <location>
        <begin position="1"/>
        <end position="23"/>
    </location>
</feature>
<reference evidence="6 7" key="1">
    <citation type="submission" date="2018-12" db="EMBL/GenBank/DDBJ databases">
        <authorList>
            <person name="Tiukova I."/>
            <person name="Dainat J."/>
        </authorList>
    </citation>
    <scope>NUCLEOTIDE SEQUENCE [LARGE SCALE GENOMIC DNA]</scope>
</reference>
<keyword evidence="7" id="KW-1185">Reference proteome</keyword>
<dbReference type="Pfam" id="PF10355">
    <property type="entry name" value="Ytp1"/>
    <property type="match status" value="1"/>
</dbReference>
<protein>
    <submittedName>
        <fullName evidence="6">DEKNAAC101346</fullName>
    </submittedName>
</protein>
<sequence>MKPSRSIPLLLLAAAGLAMKMEAADDLNSEDITATPTSINWATVTPKAHVGHPHGLPILEQSLAPQERLYWTSYNTTTYFTLSTPYKSQLWAHLFLIIISFAFVYPFVMVLNNLDSNWYLPALTVQAIMSIVSVLCYSIFIHNVPDLYPNMAYSRMITGLFVLTLIQYASAIIYVAKRWLEGGPRFPAAAHYVAASQGENENDNDNEESTTFGKHIPLSDLGSGSRSSSPGNGDRHSPSSTLYDRDSFDIDGRLPSSSGPMATTSATDEEEGPFVFGARELRRKGRFADRRDSILEKVFQYPLIERSVHIFGFIATVIFKILNYGMFAYFLVLIPTGIAGLNLLGKANRVFNLLAHFIKGGVFVTLGIVSLSRYLGAFTRMGGAWNYSYVTEDDKRHSLWLRIQPRDSMITFEMIESSLILFYGSTNIFLEHLAAAGGPWAAKDLQHVSIAFMYIGAGLCGVITEVQLQSWRKSKFLDQVGTLLESTDVRNLTPGFSPNPFPVFTIFWTGLLMSQHAQASELSTTVHVQWGSLLTYGSLFRACTFLFMTYYPLKDRRACFRPGRPLTELVTSFCLLCGGFVFMESTDQVIEAMEYRGLTPMFTLNVSVGCTALVMAWIMVVFSFKNWLKRRMYGDA</sequence>
<feature type="transmembrane region" description="Helical" evidence="2">
    <location>
        <begin position="353"/>
        <end position="371"/>
    </location>
</feature>
<feature type="transmembrane region" description="Helical" evidence="2">
    <location>
        <begin position="450"/>
        <end position="471"/>
    </location>
</feature>
<dbReference type="OrthoDB" id="4005299at2759"/>
<evidence type="ECO:0000259" key="4">
    <source>
        <dbReference type="Pfam" id="PF10348"/>
    </source>
</evidence>
<proteinExistence type="predicted"/>